<dbReference type="CDD" id="cd02947">
    <property type="entry name" value="TRX_family"/>
    <property type="match status" value="1"/>
</dbReference>
<dbReference type="PRINTS" id="PR00421">
    <property type="entry name" value="THIOREDOXIN"/>
</dbReference>
<keyword evidence="5" id="KW-1015">Disulfide bond</keyword>
<proteinExistence type="inferred from homology"/>
<gene>
    <name evidence="10" type="ORF">A9W98_07005</name>
    <name evidence="9" type="ORF">AO501_23060</name>
    <name evidence="11" type="ORF">AWC08_33065</name>
</gene>
<keyword evidence="6" id="KW-0676">Redox-active center</keyword>
<dbReference type="Gene3D" id="2.30.30.380">
    <property type="entry name" value="Zn-finger domain of Sec23/24"/>
    <property type="match status" value="1"/>
</dbReference>
<dbReference type="SUPFAM" id="SSF52833">
    <property type="entry name" value="Thioredoxin-like"/>
    <property type="match status" value="1"/>
</dbReference>
<dbReference type="PANTHER" id="PTHR45663:SF11">
    <property type="entry name" value="GEO12009P1"/>
    <property type="match status" value="1"/>
</dbReference>
<evidence type="ECO:0000313" key="11">
    <source>
        <dbReference type="EMBL" id="ORV77324.1"/>
    </source>
</evidence>
<dbReference type="FunFam" id="3.40.30.10:FF:000001">
    <property type="entry name" value="Thioredoxin"/>
    <property type="match status" value="1"/>
</dbReference>
<reference evidence="11 14" key="2">
    <citation type="submission" date="2016-01" db="EMBL/GenBank/DDBJ databases">
        <title>The new phylogeny of the genus Mycobacterium.</title>
        <authorList>
            <person name="Tarcisio F."/>
            <person name="Conor M."/>
            <person name="Antonella G."/>
            <person name="Elisabetta G."/>
            <person name="Giulia F.S."/>
            <person name="Sara T."/>
            <person name="Anna F."/>
            <person name="Clotilde B."/>
            <person name="Roberto B."/>
            <person name="Veronica D.S."/>
            <person name="Fabio R."/>
            <person name="Monica P."/>
            <person name="Olivier J."/>
            <person name="Enrico T."/>
            <person name="Nicola S."/>
        </authorList>
    </citation>
    <scope>NUCLEOTIDE SEQUENCE [LARGE SCALE GENOMIC DNA]</scope>
    <source>
        <strain evidence="11 14">DSM 44160</strain>
    </source>
</reference>
<dbReference type="Proteomes" id="UP000093757">
    <property type="component" value="Unassembled WGS sequence"/>
</dbReference>
<accession>A0A0Q2LW59</accession>
<organism evidence="9 12">
    <name type="scientific">Mycobacterium gordonae</name>
    <dbReference type="NCBI Taxonomy" id="1778"/>
    <lineage>
        <taxon>Bacteria</taxon>
        <taxon>Bacillati</taxon>
        <taxon>Actinomycetota</taxon>
        <taxon>Actinomycetes</taxon>
        <taxon>Mycobacteriales</taxon>
        <taxon>Mycobacteriaceae</taxon>
        <taxon>Mycobacterium</taxon>
    </lineage>
</organism>
<comment type="function">
    <text evidence="1">Participates in various redox reactions through the reversible oxidation of its active center dithiol to a disulfide and catalyzes dithiol-disulfide exchange reactions.</text>
</comment>
<keyword evidence="14" id="KW-1185">Reference proteome</keyword>
<dbReference type="EMBL" id="LQOY01000159">
    <property type="protein sequence ID" value="ORV77324.1"/>
    <property type="molecule type" value="Genomic_DNA"/>
</dbReference>
<dbReference type="PROSITE" id="PS00194">
    <property type="entry name" value="THIOREDOXIN_1"/>
    <property type="match status" value="1"/>
</dbReference>
<dbReference type="Pfam" id="PF00085">
    <property type="entry name" value="Thioredoxin"/>
    <property type="match status" value="1"/>
</dbReference>
<dbReference type="InterPro" id="IPR005746">
    <property type="entry name" value="Thioredoxin"/>
</dbReference>
<dbReference type="RefSeq" id="WP_055576962.1">
    <property type="nucleotide sequence ID" value="NZ_JACKSU010000071.1"/>
</dbReference>
<dbReference type="EMBL" id="LKTM01000039">
    <property type="protein sequence ID" value="KQH80153.1"/>
    <property type="molecule type" value="Genomic_DNA"/>
</dbReference>
<dbReference type="OrthoDB" id="9790390at2"/>
<evidence type="ECO:0000256" key="5">
    <source>
        <dbReference type="ARBA" id="ARBA00023157"/>
    </source>
</evidence>
<name>A0A0Q2LW59_MYCGO</name>
<evidence type="ECO:0000313" key="10">
    <source>
        <dbReference type="EMBL" id="OBS03954.1"/>
    </source>
</evidence>
<comment type="caution">
    <text evidence="9">The sequence shown here is derived from an EMBL/GenBank/DDBJ whole genome shotgun (WGS) entry which is preliminary data.</text>
</comment>
<evidence type="ECO:0000256" key="4">
    <source>
        <dbReference type="ARBA" id="ARBA00022982"/>
    </source>
</evidence>
<dbReference type="InterPro" id="IPR013766">
    <property type="entry name" value="Thioredoxin_domain"/>
</dbReference>
<dbReference type="Gene3D" id="3.40.30.10">
    <property type="entry name" value="Glutaredoxin"/>
    <property type="match status" value="1"/>
</dbReference>
<evidence type="ECO:0000259" key="8">
    <source>
        <dbReference type="PROSITE" id="PS51352"/>
    </source>
</evidence>
<dbReference type="InterPro" id="IPR036249">
    <property type="entry name" value="Thioredoxin-like_sf"/>
</dbReference>
<dbReference type="NCBIfam" id="TIGR01068">
    <property type="entry name" value="thioredoxin"/>
    <property type="match status" value="1"/>
</dbReference>
<evidence type="ECO:0000313" key="13">
    <source>
        <dbReference type="Proteomes" id="UP000093757"/>
    </source>
</evidence>
<dbReference type="Proteomes" id="UP000051677">
    <property type="component" value="Unassembled WGS sequence"/>
</dbReference>
<reference evidence="9 12" key="1">
    <citation type="submission" date="2015-10" db="EMBL/GenBank/DDBJ databases">
        <title>Mycobacterium gordonae draft genome assembly.</title>
        <authorList>
            <person name="Ustinova V."/>
            <person name="Smirnova T."/>
            <person name="Blagodatskikh K."/>
            <person name="Varlamov D."/>
            <person name="Larionova E."/>
            <person name="Chernousova L."/>
        </authorList>
    </citation>
    <scope>NUCLEOTIDE SEQUENCE [LARGE SCALE GENOMIC DNA]</scope>
    <source>
        <strain evidence="9 12">CTRI 14-8773</strain>
    </source>
</reference>
<comment type="similarity">
    <text evidence="2">Belongs to the thioredoxin family.</text>
</comment>
<evidence type="ECO:0000256" key="1">
    <source>
        <dbReference type="ARBA" id="ARBA00003318"/>
    </source>
</evidence>
<evidence type="ECO:0000313" key="12">
    <source>
        <dbReference type="Proteomes" id="UP000051677"/>
    </source>
</evidence>
<dbReference type="GO" id="GO:0005737">
    <property type="term" value="C:cytoplasm"/>
    <property type="evidence" value="ECO:0007669"/>
    <property type="project" value="TreeGrafter"/>
</dbReference>
<dbReference type="EMBL" id="MAEM01000020">
    <property type="protein sequence ID" value="OBS03954.1"/>
    <property type="molecule type" value="Genomic_DNA"/>
</dbReference>
<keyword evidence="3" id="KW-0813">Transport</keyword>
<evidence type="ECO:0000313" key="9">
    <source>
        <dbReference type="EMBL" id="KQH80153.1"/>
    </source>
</evidence>
<keyword evidence="4" id="KW-0249">Electron transport</keyword>
<evidence type="ECO:0000256" key="3">
    <source>
        <dbReference type="ARBA" id="ARBA00022448"/>
    </source>
</evidence>
<dbReference type="PROSITE" id="PS51352">
    <property type="entry name" value="THIOREDOXIN_2"/>
    <property type="match status" value="1"/>
</dbReference>
<dbReference type="AlphaFoldDB" id="A0A0Q2LW59"/>
<sequence>MKSNILTCPHCGKRNRVPAAAAGKPRCANCHQWLPWIAAAGDGDFADVAEKSSVPVLVDLWATWCGPCRMVSPALEQLATERAGQLKLVKVDVDKAPAISQRFAVQAVPTLLLLDHGQVLARQSGAAPVAALRNWLDQALSSGSAKEARS</sequence>
<dbReference type="Proteomes" id="UP000193928">
    <property type="component" value="Unassembled WGS sequence"/>
</dbReference>
<dbReference type="InterPro" id="IPR017937">
    <property type="entry name" value="Thioredoxin_CS"/>
</dbReference>
<evidence type="ECO:0000256" key="7">
    <source>
        <dbReference type="NCBIfam" id="TIGR01068"/>
    </source>
</evidence>
<dbReference type="PANTHER" id="PTHR45663">
    <property type="entry name" value="GEO12009P1"/>
    <property type="match status" value="1"/>
</dbReference>
<protein>
    <recommendedName>
        <fullName evidence="7">Thioredoxin</fullName>
    </recommendedName>
</protein>
<reference evidence="10 13" key="3">
    <citation type="submission" date="2016-06" db="EMBL/GenBank/DDBJ databases">
        <authorList>
            <person name="Kjaerup R.B."/>
            <person name="Dalgaard T.S."/>
            <person name="Juul-Madsen H.R."/>
        </authorList>
    </citation>
    <scope>NUCLEOTIDE SEQUENCE [LARGE SCALE GENOMIC DNA]</scope>
    <source>
        <strain evidence="10 13">1245752.6</strain>
    </source>
</reference>
<evidence type="ECO:0000313" key="14">
    <source>
        <dbReference type="Proteomes" id="UP000193928"/>
    </source>
</evidence>
<dbReference type="GO" id="GO:0015035">
    <property type="term" value="F:protein-disulfide reductase activity"/>
    <property type="evidence" value="ECO:0007669"/>
    <property type="project" value="UniProtKB-UniRule"/>
</dbReference>
<evidence type="ECO:0000256" key="6">
    <source>
        <dbReference type="ARBA" id="ARBA00023284"/>
    </source>
</evidence>
<evidence type="ECO:0000256" key="2">
    <source>
        <dbReference type="ARBA" id="ARBA00008987"/>
    </source>
</evidence>
<feature type="domain" description="Thioredoxin" evidence="8">
    <location>
        <begin position="11"/>
        <end position="141"/>
    </location>
</feature>